<comment type="similarity">
    <text evidence="1">Belongs to the WD repeat L(2)GL family.</text>
</comment>
<name>A0A550CNA0_9AGAR</name>
<dbReference type="Pfam" id="PF08596">
    <property type="entry name" value="Lgl_C"/>
    <property type="match status" value="1"/>
</dbReference>
<evidence type="ECO:0000256" key="3">
    <source>
        <dbReference type="PROSITE-ProRule" id="PRU00221"/>
    </source>
</evidence>
<proteinExistence type="inferred from homology"/>
<dbReference type="Proteomes" id="UP000320762">
    <property type="component" value="Unassembled WGS sequence"/>
</dbReference>
<evidence type="ECO:0000313" key="7">
    <source>
        <dbReference type="Proteomes" id="UP000320762"/>
    </source>
</evidence>
<dbReference type="InterPro" id="IPR036322">
    <property type="entry name" value="WD40_repeat_dom_sf"/>
</dbReference>
<keyword evidence="2" id="KW-0268">Exocytosis</keyword>
<dbReference type="InterPro" id="IPR015943">
    <property type="entry name" value="WD40/YVTN_repeat-like_dom_sf"/>
</dbReference>
<sequence>MFLKRHSHDDLPDLSLELRDEINWVPGTLRTTEYLLNITALAFEPIGKLLAVGTSSGTIHIFGGPGVESKLTLPEPVSVKFLHFSALSFTILCMDSKDCLHVWDLGAYARPKILASQRFQGAVNCMTVSPSHNQVFAALASGEVRAFDLECASVSPFKIPNLWDLYEEKLRQTGIAHQASPESRSPIDVLIHPRNLNLLFIAFEECATVRAYELVLRPGAPGGEGYGNKDLLMHRRVPVTAMAIHPTGHFFAVGHADGSIAFWAVDDEDQPLAVRTLEADDVHVVNATVLEQHLDAPPPPVPREPIFKLAWCGFSNSSDPRGGETALAILGGVPAGDAPGMTVEWLPAFNPGAPPAGPAPVGLHPMLCGAMRACVKPIDSYFYATHGEVQDFLLTPTSSPHFAGAFDAQAILALVEGPGGSRVTEAYEFPPPVFRTRGQKQGDDTNQLDEGEVDVDLAQTLADMQVSDDPRRLRLPTALDCGSAGVVGGQLLRLEVHVYQRLLDAQGLHTPCLELNGGLAWCDELDVSELRMNRIGMLLTYNRDGTVRFFDVSAQLLLAQRPNALQSDYPSPLPHLILDTAHAAADTTLIGRVSDNFLRGASAVQDVALAFLGEEMEAAVVMTSGEVVLFRSRSAHMSRFVPREADPEIVSVQPGPVADSIYAPYMVLAAGAPCMGCALTRECLVATSYADGKILVADVRRGAVLLREGTPNRRQSTLGLHRREESIADVVGALCWAFCPVHNDPTPRLRLVTLRISGAGRVYTFNDDGSVQEPIVFEGAADPVNNGLFVIDSKTGAPWRGERPGAKPLLVSVGGRGARCTLDVTGERVGKAEWGSRFGAAGSAAVVEKLGSRALLVFSGAGEAAAYSLPHLEHMHTRQLTAASTIPASPDSTGDYAAWARHATAGVTRHMSYATLFAARRPHAGLPDIEFTRPTPVPQPQPVSAGPASWAAWLGGLTGIGAVTGEQMDAMLAGPDRPPPRPRAQPPRSPGLAGGFGGSMNAAAIADAAEGTRAGLADRLGAAMNERG</sequence>
<dbReference type="EMBL" id="VDMD01000004">
    <property type="protein sequence ID" value="TRM66268.1"/>
    <property type="molecule type" value="Genomic_DNA"/>
</dbReference>
<dbReference type="AlphaFoldDB" id="A0A550CNA0"/>
<dbReference type="GO" id="GO:0006893">
    <property type="term" value="P:Golgi to plasma membrane transport"/>
    <property type="evidence" value="ECO:0007669"/>
    <property type="project" value="TreeGrafter"/>
</dbReference>
<dbReference type="InterPro" id="IPR013905">
    <property type="entry name" value="Lgl_C_dom"/>
</dbReference>
<reference evidence="6 7" key="1">
    <citation type="journal article" date="2019" name="New Phytol.">
        <title>Comparative genomics reveals unique wood-decay strategies and fruiting body development in the Schizophyllaceae.</title>
        <authorList>
            <person name="Almasi E."/>
            <person name="Sahu N."/>
            <person name="Krizsan K."/>
            <person name="Balint B."/>
            <person name="Kovacs G.M."/>
            <person name="Kiss B."/>
            <person name="Cseklye J."/>
            <person name="Drula E."/>
            <person name="Henrissat B."/>
            <person name="Nagy I."/>
            <person name="Chovatia M."/>
            <person name="Adam C."/>
            <person name="LaButti K."/>
            <person name="Lipzen A."/>
            <person name="Riley R."/>
            <person name="Grigoriev I.V."/>
            <person name="Nagy L.G."/>
        </authorList>
    </citation>
    <scope>NUCLEOTIDE SEQUENCE [LARGE SCALE GENOMIC DNA]</scope>
    <source>
        <strain evidence="6 7">NL-1724</strain>
    </source>
</reference>
<accession>A0A550CNA0</accession>
<dbReference type="Gene3D" id="2.130.10.10">
    <property type="entry name" value="YVTN repeat-like/Quinoprotein amine dehydrogenase"/>
    <property type="match status" value="2"/>
</dbReference>
<protein>
    <recommendedName>
        <fullName evidence="5">Lethal giant larvae (Lgl)-like C-terminal domain-containing protein</fullName>
    </recommendedName>
</protein>
<feature type="region of interest" description="Disordered" evidence="4">
    <location>
        <begin position="970"/>
        <end position="999"/>
    </location>
</feature>
<dbReference type="STRING" id="97359.A0A550CNA0"/>
<evidence type="ECO:0000256" key="2">
    <source>
        <dbReference type="ARBA" id="ARBA00022483"/>
    </source>
</evidence>
<organism evidence="6 7">
    <name type="scientific">Schizophyllum amplum</name>
    <dbReference type="NCBI Taxonomy" id="97359"/>
    <lineage>
        <taxon>Eukaryota</taxon>
        <taxon>Fungi</taxon>
        <taxon>Dikarya</taxon>
        <taxon>Basidiomycota</taxon>
        <taxon>Agaricomycotina</taxon>
        <taxon>Agaricomycetes</taxon>
        <taxon>Agaricomycetidae</taxon>
        <taxon>Agaricales</taxon>
        <taxon>Schizophyllaceae</taxon>
        <taxon>Schizophyllum</taxon>
    </lineage>
</organism>
<dbReference type="PANTHER" id="PTHR10241:SF25">
    <property type="entry name" value="TOMOSYN, ISOFORM C"/>
    <property type="match status" value="1"/>
</dbReference>
<dbReference type="SUPFAM" id="SSF50978">
    <property type="entry name" value="WD40 repeat-like"/>
    <property type="match status" value="1"/>
</dbReference>
<dbReference type="InterPro" id="IPR001680">
    <property type="entry name" value="WD40_rpt"/>
</dbReference>
<feature type="repeat" description="WD" evidence="3">
    <location>
        <begin position="232"/>
        <end position="273"/>
    </location>
</feature>
<evidence type="ECO:0000256" key="1">
    <source>
        <dbReference type="ARBA" id="ARBA00008070"/>
    </source>
</evidence>
<keyword evidence="7" id="KW-1185">Reference proteome</keyword>
<keyword evidence="3" id="KW-0853">WD repeat</keyword>
<dbReference type="GO" id="GO:0005096">
    <property type="term" value="F:GTPase activator activity"/>
    <property type="evidence" value="ECO:0007669"/>
    <property type="project" value="TreeGrafter"/>
</dbReference>
<evidence type="ECO:0000256" key="4">
    <source>
        <dbReference type="SAM" id="MobiDB-lite"/>
    </source>
</evidence>
<dbReference type="PROSITE" id="PS50082">
    <property type="entry name" value="WD_REPEATS_2"/>
    <property type="match status" value="1"/>
</dbReference>
<dbReference type="OrthoDB" id="19944at2759"/>
<dbReference type="GO" id="GO:0005737">
    <property type="term" value="C:cytoplasm"/>
    <property type="evidence" value="ECO:0007669"/>
    <property type="project" value="TreeGrafter"/>
</dbReference>
<feature type="domain" description="Lethal giant larvae (Lgl)-like C-terminal" evidence="5">
    <location>
        <begin position="809"/>
        <end position="980"/>
    </location>
</feature>
<comment type="caution">
    <text evidence="6">The sequence shown here is derived from an EMBL/GenBank/DDBJ whole genome shotgun (WGS) entry which is preliminary data.</text>
</comment>
<dbReference type="GO" id="GO:0006887">
    <property type="term" value="P:exocytosis"/>
    <property type="evidence" value="ECO:0007669"/>
    <property type="project" value="UniProtKB-KW"/>
</dbReference>
<dbReference type="Pfam" id="PF00400">
    <property type="entry name" value="WD40"/>
    <property type="match status" value="1"/>
</dbReference>
<gene>
    <name evidence="6" type="ORF">BD626DRAFT_613678</name>
</gene>
<dbReference type="GO" id="GO:0005886">
    <property type="term" value="C:plasma membrane"/>
    <property type="evidence" value="ECO:0007669"/>
    <property type="project" value="TreeGrafter"/>
</dbReference>
<dbReference type="GO" id="GO:0019905">
    <property type="term" value="F:syntaxin binding"/>
    <property type="evidence" value="ECO:0007669"/>
    <property type="project" value="TreeGrafter"/>
</dbReference>
<evidence type="ECO:0000313" key="6">
    <source>
        <dbReference type="EMBL" id="TRM66268.1"/>
    </source>
</evidence>
<dbReference type="PANTHER" id="PTHR10241">
    <property type="entry name" value="LETHAL 2 GIANT LARVAE PROTEIN"/>
    <property type="match status" value="1"/>
</dbReference>
<evidence type="ECO:0000259" key="5">
    <source>
        <dbReference type="Pfam" id="PF08596"/>
    </source>
</evidence>
<dbReference type="SMART" id="SM00320">
    <property type="entry name" value="WD40"/>
    <property type="match status" value="5"/>
</dbReference>
<dbReference type="GO" id="GO:0045159">
    <property type="term" value="F:myosin II binding"/>
    <property type="evidence" value="ECO:0007669"/>
    <property type="project" value="TreeGrafter"/>
</dbReference>